<name>A0A1H6ZPN6_9BACT</name>
<feature type="domain" description="Cytochrome C Planctomycete-type" evidence="3">
    <location>
        <begin position="52"/>
        <end position="114"/>
    </location>
</feature>
<dbReference type="InterPro" id="IPR011444">
    <property type="entry name" value="DUF1549"/>
</dbReference>
<dbReference type="PROSITE" id="PS51257">
    <property type="entry name" value="PROKAR_LIPOPROTEIN"/>
    <property type="match status" value="1"/>
</dbReference>
<dbReference type="PANTHER" id="PTHR35889:SF3">
    <property type="entry name" value="F-BOX DOMAIN-CONTAINING PROTEIN"/>
    <property type="match status" value="1"/>
</dbReference>
<dbReference type="InterPro" id="IPR011429">
    <property type="entry name" value="Cyt_c_Planctomycete-type"/>
</dbReference>
<sequence length="774" mass="87672">MKKRLFFLAGIIFTAILGIVSCFQKNGSAAKRSSEEVVSYNFHIRPILSDKCFACHGPDANKREAGLRLDMAESAYAKLKDGKGAVAIFPGKPEQSELYKRITSLDPEIQMPTPESHLGLLNESEIGLVKKWIEQGAKYEKHWAFTAPSLPKIPEVDKKDWPKNEIDYFTLAKMENLGINPNEEADKSHLLKRVALDLTGLPPSIELQNKFAADNSANAYEKIVDELLSQKTYGEKMALHWLDVARYADSYGYQDDEIRTQWPWRDWVINAFNKNLSYDKFLTWQIAGDMLPNASKEQILATAFFRNHKYTEEGGVIPEEYRIEYNIDKTKTYGMGILGLSVECAQCHDHKYDPISQEDYYRLFAFFNNTKEVGYEGDVSQSKPAKNPIMSITDDEANRVLTFINRPDTSRLMVSVMGERDTLRATHILNRGVYDAPGKVVTASGLPSVMKFDTTKIPQNRLGLASWTTSKQNPLTARVFVNQIWQDLFGRGIVKSTGDFGMQGELPTHPALLDWMAVDFMNHGWDIKRLVRQIVTSSTYKQSAKLTKDKEKLDPDNIYLSRGPRYRLPAESVRDIVLSSSGLLNSKIGGPSVKPYQPKGLWEAATSGRGQLAKYNQDHNDALYRRGMYTFIKLTVPPPSMIIFDASNRDHCEVKRSKTNTPLQALVMLNDPAVLEASRVLAEKMSLKSLSPEQKITESFQRIVCRKPSDKEVKLLTEYYNDELSSIGKNKNQAHKILNVGEYPHELKVKENEAAALMRVINTLYNMEETITKS</sequence>
<dbReference type="OrthoDB" id="1450284at2"/>
<reference evidence="4 5" key="1">
    <citation type="submission" date="2016-10" db="EMBL/GenBank/DDBJ databases">
        <authorList>
            <person name="de Groot N.N."/>
        </authorList>
    </citation>
    <scope>NUCLEOTIDE SEQUENCE [LARGE SCALE GENOMIC DNA]</scope>
    <source>
        <strain evidence="4 5">DSM 19938</strain>
    </source>
</reference>
<evidence type="ECO:0000313" key="5">
    <source>
        <dbReference type="Proteomes" id="UP000199532"/>
    </source>
</evidence>
<dbReference type="PANTHER" id="PTHR35889">
    <property type="entry name" value="CYCLOINULO-OLIGOSACCHARIDE FRUCTANOTRANSFERASE-RELATED"/>
    <property type="match status" value="1"/>
</dbReference>
<protein>
    <submittedName>
        <fullName evidence="4">Planctomycete cytochrome C</fullName>
    </submittedName>
</protein>
<evidence type="ECO:0000259" key="3">
    <source>
        <dbReference type="Pfam" id="PF07635"/>
    </source>
</evidence>
<dbReference type="Pfam" id="PF07587">
    <property type="entry name" value="PSD1"/>
    <property type="match status" value="1"/>
</dbReference>
<dbReference type="Pfam" id="PF07635">
    <property type="entry name" value="PSCyt1"/>
    <property type="match status" value="1"/>
</dbReference>
<feature type="domain" description="DUF1553" evidence="2">
    <location>
        <begin position="460"/>
        <end position="719"/>
    </location>
</feature>
<dbReference type="RefSeq" id="WP_090340185.1">
    <property type="nucleotide sequence ID" value="NZ_FNXY01000009.1"/>
</dbReference>
<feature type="domain" description="DUF1549" evidence="1">
    <location>
        <begin position="165"/>
        <end position="371"/>
    </location>
</feature>
<dbReference type="InterPro" id="IPR022655">
    <property type="entry name" value="DUF1553"/>
</dbReference>
<organism evidence="4 5">
    <name type="scientific">Dyadobacter koreensis</name>
    <dbReference type="NCBI Taxonomy" id="408657"/>
    <lineage>
        <taxon>Bacteria</taxon>
        <taxon>Pseudomonadati</taxon>
        <taxon>Bacteroidota</taxon>
        <taxon>Cytophagia</taxon>
        <taxon>Cytophagales</taxon>
        <taxon>Spirosomataceae</taxon>
        <taxon>Dyadobacter</taxon>
    </lineage>
</organism>
<dbReference type="Proteomes" id="UP000199532">
    <property type="component" value="Unassembled WGS sequence"/>
</dbReference>
<gene>
    <name evidence="4" type="ORF">SAMN04487995_5213</name>
</gene>
<accession>A0A1H6ZPN6</accession>
<dbReference type="EMBL" id="FNXY01000009">
    <property type="protein sequence ID" value="SEJ54636.1"/>
    <property type="molecule type" value="Genomic_DNA"/>
</dbReference>
<keyword evidence="5" id="KW-1185">Reference proteome</keyword>
<dbReference type="Pfam" id="PF07583">
    <property type="entry name" value="PSCyt2"/>
    <property type="match status" value="1"/>
</dbReference>
<proteinExistence type="predicted"/>
<evidence type="ECO:0000313" key="4">
    <source>
        <dbReference type="EMBL" id="SEJ54636.1"/>
    </source>
</evidence>
<evidence type="ECO:0000259" key="1">
    <source>
        <dbReference type="Pfam" id="PF07583"/>
    </source>
</evidence>
<dbReference type="STRING" id="408657.SAMN04487995_5213"/>
<evidence type="ECO:0000259" key="2">
    <source>
        <dbReference type="Pfam" id="PF07587"/>
    </source>
</evidence>
<dbReference type="AlphaFoldDB" id="A0A1H6ZPN6"/>